<dbReference type="Pfam" id="PF00111">
    <property type="entry name" value="Fer2"/>
    <property type="match status" value="1"/>
</dbReference>
<comment type="cofactor">
    <cofactor evidence="8">
        <name>[2Fe-2S] cluster</name>
        <dbReference type="ChEBI" id="CHEBI:190135"/>
    </cofactor>
</comment>
<dbReference type="PANTHER" id="PTHR43112">
    <property type="entry name" value="FERREDOXIN"/>
    <property type="match status" value="1"/>
</dbReference>
<evidence type="ECO:0000256" key="3">
    <source>
        <dbReference type="ARBA" id="ARBA00022714"/>
    </source>
</evidence>
<keyword evidence="5" id="KW-0249">Electron transport</keyword>
<evidence type="ECO:0000313" key="10">
    <source>
        <dbReference type="EMBL" id="CAD9232467.1"/>
    </source>
</evidence>
<name>A0A7S1TD70_9RHOD</name>
<dbReference type="PANTHER" id="PTHR43112:SF10">
    <property type="entry name" value="FERREDOXIN C 2, CHLOROPLASTIC"/>
    <property type="match status" value="1"/>
</dbReference>
<evidence type="ECO:0000256" key="1">
    <source>
        <dbReference type="ARBA" id="ARBA00007874"/>
    </source>
</evidence>
<dbReference type="SUPFAM" id="SSF54292">
    <property type="entry name" value="2Fe-2S ferredoxin-like"/>
    <property type="match status" value="1"/>
</dbReference>
<evidence type="ECO:0000259" key="9">
    <source>
        <dbReference type="PROSITE" id="PS51085"/>
    </source>
</evidence>
<dbReference type="PROSITE" id="PS51085">
    <property type="entry name" value="2FE2S_FER_2"/>
    <property type="match status" value="1"/>
</dbReference>
<keyword evidence="2" id="KW-0813">Transport</keyword>
<dbReference type="Gene3D" id="3.10.20.30">
    <property type="match status" value="1"/>
</dbReference>
<evidence type="ECO:0000256" key="5">
    <source>
        <dbReference type="ARBA" id="ARBA00022982"/>
    </source>
</evidence>
<dbReference type="InterPro" id="IPR036010">
    <property type="entry name" value="2Fe-2S_ferredoxin-like_sf"/>
</dbReference>
<evidence type="ECO:0000256" key="7">
    <source>
        <dbReference type="ARBA" id="ARBA00023014"/>
    </source>
</evidence>
<organism evidence="10">
    <name type="scientific">Compsopogon caeruleus</name>
    <dbReference type="NCBI Taxonomy" id="31354"/>
    <lineage>
        <taxon>Eukaryota</taxon>
        <taxon>Rhodophyta</taxon>
        <taxon>Compsopogonophyceae</taxon>
        <taxon>Compsopogonales</taxon>
        <taxon>Compsopogonaceae</taxon>
        <taxon>Compsopogon</taxon>
    </lineage>
</organism>
<keyword evidence="3" id="KW-0001">2Fe-2S</keyword>
<protein>
    <recommendedName>
        <fullName evidence="9">2Fe-2S ferredoxin-type domain-containing protein</fullName>
    </recommendedName>
</protein>
<accession>A0A7S1TD70</accession>
<dbReference type="InterPro" id="IPR001041">
    <property type="entry name" value="2Fe-2S_ferredoxin-type"/>
</dbReference>
<evidence type="ECO:0000256" key="2">
    <source>
        <dbReference type="ARBA" id="ARBA00022448"/>
    </source>
</evidence>
<keyword evidence="7" id="KW-0411">Iron-sulfur</keyword>
<evidence type="ECO:0000256" key="8">
    <source>
        <dbReference type="ARBA" id="ARBA00034078"/>
    </source>
</evidence>
<keyword evidence="4" id="KW-0479">Metal-binding</keyword>
<reference evidence="10" key="1">
    <citation type="submission" date="2021-01" db="EMBL/GenBank/DDBJ databases">
        <authorList>
            <person name="Corre E."/>
            <person name="Pelletier E."/>
            <person name="Niang G."/>
            <person name="Scheremetjew M."/>
            <person name="Finn R."/>
            <person name="Kale V."/>
            <person name="Holt S."/>
            <person name="Cochrane G."/>
            <person name="Meng A."/>
            <person name="Brown T."/>
            <person name="Cohen L."/>
        </authorList>
    </citation>
    <scope>NUCLEOTIDE SEQUENCE</scope>
    <source>
        <strain evidence="10">SAG 36.94</strain>
    </source>
</reference>
<proteinExistence type="inferred from homology"/>
<evidence type="ECO:0000256" key="4">
    <source>
        <dbReference type="ARBA" id="ARBA00022723"/>
    </source>
</evidence>
<dbReference type="EMBL" id="HBGH01008304">
    <property type="protein sequence ID" value="CAD9232467.1"/>
    <property type="molecule type" value="Transcribed_RNA"/>
</dbReference>
<dbReference type="InterPro" id="IPR012675">
    <property type="entry name" value="Beta-grasp_dom_sf"/>
</dbReference>
<sequence>MRTFRAGYLVPSPLRCDAPSPRRSLPRWICRRDGALPSKPGAKRFHVTVRDPAKNVVYETQVPEDRYIWWEMEEQGFDIPASCRNGCCTTCAGRVTSGEVSQDEALGLLKEIKAQGYALLCVSYPRSDVEVTLQDIDEVYCRQFGDTFEQGGVEWGGFLPEEE</sequence>
<dbReference type="AlphaFoldDB" id="A0A7S1TD70"/>
<feature type="domain" description="2Fe-2S ferredoxin-type" evidence="9">
    <location>
        <begin position="43"/>
        <end position="137"/>
    </location>
</feature>
<dbReference type="CDD" id="cd00207">
    <property type="entry name" value="fer2"/>
    <property type="match status" value="1"/>
</dbReference>
<evidence type="ECO:0000256" key="6">
    <source>
        <dbReference type="ARBA" id="ARBA00023004"/>
    </source>
</evidence>
<keyword evidence="6" id="KW-0408">Iron</keyword>
<dbReference type="GO" id="GO:0046872">
    <property type="term" value="F:metal ion binding"/>
    <property type="evidence" value="ECO:0007669"/>
    <property type="project" value="UniProtKB-KW"/>
</dbReference>
<comment type="similarity">
    <text evidence="1">Belongs to the 2Fe2S plant-type ferredoxin family.</text>
</comment>
<dbReference type="GO" id="GO:0051537">
    <property type="term" value="F:2 iron, 2 sulfur cluster binding"/>
    <property type="evidence" value="ECO:0007669"/>
    <property type="project" value="UniProtKB-KW"/>
</dbReference>
<gene>
    <name evidence="10" type="ORF">CCAE0312_LOCUS4549</name>
</gene>